<sequence length="144" mass="15655">MDALQVPSWAYDFCYYYAALAAVVVVYAVYTLFELFTLPATIAKSVPVTGIAISLILSSLVSVVLVMMQFWICRAALAPKEKFADKCESDADCLAINGSQHCDRSLGNCGARKFCAGYAFNNEMEPSMLPEYSESLAGTMPAGY</sequence>
<dbReference type="AlphaFoldDB" id="A0A6C0E7P0"/>
<proteinExistence type="predicted"/>
<feature type="transmembrane region" description="Helical" evidence="1">
    <location>
        <begin position="15"/>
        <end position="36"/>
    </location>
</feature>
<keyword evidence="1" id="KW-0812">Transmembrane</keyword>
<evidence type="ECO:0000313" key="2">
    <source>
        <dbReference type="EMBL" id="QHT24269.1"/>
    </source>
</evidence>
<dbReference type="EMBL" id="MN739743">
    <property type="protein sequence ID" value="QHT24269.1"/>
    <property type="molecule type" value="Genomic_DNA"/>
</dbReference>
<accession>A0A6C0E7P0</accession>
<evidence type="ECO:0000256" key="1">
    <source>
        <dbReference type="SAM" id="Phobius"/>
    </source>
</evidence>
<protein>
    <submittedName>
        <fullName evidence="2">Uncharacterized protein</fullName>
    </submittedName>
</protein>
<organism evidence="2">
    <name type="scientific">viral metagenome</name>
    <dbReference type="NCBI Taxonomy" id="1070528"/>
    <lineage>
        <taxon>unclassified sequences</taxon>
        <taxon>metagenomes</taxon>
        <taxon>organismal metagenomes</taxon>
    </lineage>
</organism>
<name>A0A6C0E7P0_9ZZZZ</name>
<keyword evidence="1" id="KW-1133">Transmembrane helix</keyword>
<keyword evidence="1" id="KW-0472">Membrane</keyword>
<reference evidence="2" key="1">
    <citation type="journal article" date="2020" name="Nature">
        <title>Giant virus diversity and host interactions through global metagenomics.</title>
        <authorList>
            <person name="Schulz F."/>
            <person name="Roux S."/>
            <person name="Paez-Espino D."/>
            <person name="Jungbluth S."/>
            <person name="Walsh D.A."/>
            <person name="Denef V.J."/>
            <person name="McMahon K.D."/>
            <person name="Konstantinidis K.T."/>
            <person name="Eloe-Fadrosh E.A."/>
            <person name="Kyrpides N.C."/>
            <person name="Woyke T."/>
        </authorList>
    </citation>
    <scope>NUCLEOTIDE SEQUENCE</scope>
    <source>
        <strain evidence="2">GVMAG-M-3300023179-138</strain>
    </source>
</reference>
<feature type="transmembrane region" description="Helical" evidence="1">
    <location>
        <begin position="48"/>
        <end position="72"/>
    </location>
</feature>